<gene>
    <name evidence="4" type="ORF">FFL01_26230</name>
</gene>
<evidence type="ECO:0000256" key="1">
    <source>
        <dbReference type="ARBA" id="ARBA00022729"/>
    </source>
</evidence>
<proteinExistence type="predicted"/>
<dbReference type="AlphaFoldDB" id="A0A4Y4B2E4"/>
<feature type="domain" description="Secretion system C-terminal sorting" evidence="3">
    <location>
        <begin position="62"/>
        <end position="134"/>
    </location>
</feature>
<reference evidence="4 5" key="1">
    <citation type="submission" date="2019-06" db="EMBL/GenBank/DDBJ databases">
        <title>Whole genome shotgun sequence of Flavobacterium flevense NBRC 14960.</title>
        <authorList>
            <person name="Hosoyama A."/>
            <person name="Uohara A."/>
            <person name="Ohji S."/>
            <person name="Ichikawa N."/>
        </authorList>
    </citation>
    <scope>NUCLEOTIDE SEQUENCE [LARGE SCALE GENOMIC DNA]</scope>
    <source>
        <strain evidence="4 5">NBRC 14960</strain>
    </source>
</reference>
<feature type="compositionally biased region" description="Polar residues" evidence="2">
    <location>
        <begin position="1"/>
        <end position="15"/>
    </location>
</feature>
<dbReference type="Pfam" id="PF18962">
    <property type="entry name" value="Por_Secre_tail"/>
    <property type="match status" value="1"/>
</dbReference>
<dbReference type="Proteomes" id="UP000316775">
    <property type="component" value="Unassembled WGS sequence"/>
</dbReference>
<comment type="caution">
    <text evidence="4">The sequence shown here is derived from an EMBL/GenBank/DDBJ whole genome shotgun (WGS) entry which is preliminary data.</text>
</comment>
<keyword evidence="5" id="KW-1185">Reference proteome</keyword>
<accession>A0A4Y4B2E4</accession>
<evidence type="ECO:0000259" key="3">
    <source>
        <dbReference type="Pfam" id="PF18962"/>
    </source>
</evidence>
<dbReference type="STRING" id="983.SAMN05443543_10380"/>
<dbReference type="InterPro" id="IPR026444">
    <property type="entry name" value="Secre_tail"/>
</dbReference>
<evidence type="ECO:0000313" key="4">
    <source>
        <dbReference type="EMBL" id="GEC73084.1"/>
    </source>
</evidence>
<evidence type="ECO:0000256" key="2">
    <source>
        <dbReference type="SAM" id="MobiDB-lite"/>
    </source>
</evidence>
<sequence length="136" mass="15292">MLSSQGQTKTISSGHTISQTIGQQSTTGNSNNETVVMQGFQQSLWSSYIASNDKNEIIVKTYPNPFIDSVNFQFSKSISDEISVYIFDIVGHLVYQHKGKTATSILTIDLTKLPRSEYLVQLRVNTMTYYTKIIKI</sequence>
<feature type="compositionally biased region" description="Low complexity" evidence="2">
    <location>
        <begin position="16"/>
        <end position="28"/>
    </location>
</feature>
<dbReference type="NCBIfam" id="TIGR04183">
    <property type="entry name" value="Por_Secre_tail"/>
    <property type="match status" value="1"/>
</dbReference>
<dbReference type="EMBL" id="BJNP01000033">
    <property type="protein sequence ID" value="GEC73084.1"/>
    <property type="molecule type" value="Genomic_DNA"/>
</dbReference>
<evidence type="ECO:0000313" key="5">
    <source>
        <dbReference type="Proteomes" id="UP000316775"/>
    </source>
</evidence>
<organism evidence="4 5">
    <name type="scientific">Flavobacterium flevense</name>
    <dbReference type="NCBI Taxonomy" id="983"/>
    <lineage>
        <taxon>Bacteria</taxon>
        <taxon>Pseudomonadati</taxon>
        <taxon>Bacteroidota</taxon>
        <taxon>Flavobacteriia</taxon>
        <taxon>Flavobacteriales</taxon>
        <taxon>Flavobacteriaceae</taxon>
        <taxon>Flavobacterium</taxon>
    </lineage>
</organism>
<name>A0A4Y4B2E4_9FLAO</name>
<protein>
    <recommendedName>
        <fullName evidence="3">Secretion system C-terminal sorting domain-containing protein</fullName>
    </recommendedName>
</protein>
<feature type="region of interest" description="Disordered" evidence="2">
    <location>
        <begin position="1"/>
        <end position="29"/>
    </location>
</feature>
<keyword evidence="1" id="KW-0732">Signal</keyword>